<reference evidence="2" key="1">
    <citation type="submission" date="2020-09" db="EMBL/GenBank/DDBJ databases">
        <authorList>
            <person name="Kim M.K."/>
        </authorList>
    </citation>
    <scope>NUCLEOTIDE SEQUENCE</scope>
    <source>
        <strain evidence="2">BT704</strain>
    </source>
</reference>
<dbReference type="Pfam" id="PF12867">
    <property type="entry name" value="DinB_2"/>
    <property type="match status" value="1"/>
</dbReference>
<gene>
    <name evidence="2" type="ORF">IC230_06055</name>
</gene>
<dbReference type="Proteomes" id="UP000653797">
    <property type="component" value="Unassembled WGS sequence"/>
</dbReference>
<dbReference type="RefSeq" id="WP_191038084.1">
    <property type="nucleotide sequence ID" value="NZ_JACXAA010000002.1"/>
</dbReference>
<organism evidence="2 3">
    <name type="scientific">Spirosoma validum</name>
    <dbReference type="NCBI Taxonomy" id="2771355"/>
    <lineage>
        <taxon>Bacteria</taxon>
        <taxon>Pseudomonadati</taxon>
        <taxon>Bacteroidota</taxon>
        <taxon>Cytophagia</taxon>
        <taxon>Cytophagales</taxon>
        <taxon>Cytophagaceae</taxon>
        <taxon>Spirosoma</taxon>
    </lineage>
</organism>
<dbReference type="SUPFAM" id="SSF109854">
    <property type="entry name" value="DinB/YfiT-like putative metalloenzymes"/>
    <property type="match status" value="1"/>
</dbReference>
<evidence type="ECO:0000313" key="2">
    <source>
        <dbReference type="EMBL" id="MBD2752443.1"/>
    </source>
</evidence>
<dbReference type="EMBL" id="JACXAA010000002">
    <property type="protein sequence ID" value="MBD2752443.1"/>
    <property type="molecule type" value="Genomic_DNA"/>
</dbReference>
<dbReference type="Gene3D" id="1.20.120.450">
    <property type="entry name" value="dinb family like domain"/>
    <property type="match status" value="1"/>
</dbReference>
<comment type="caution">
    <text evidence="2">The sequence shown here is derived from an EMBL/GenBank/DDBJ whole genome shotgun (WGS) entry which is preliminary data.</text>
</comment>
<dbReference type="InterPro" id="IPR034660">
    <property type="entry name" value="DinB/YfiT-like"/>
</dbReference>
<feature type="domain" description="DinB-like" evidence="1">
    <location>
        <begin position="20"/>
        <end position="171"/>
    </location>
</feature>
<proteinExistence type="predicted"/>
<dbReference type="InterPro" id="IPR024775">
    <property type="entry name" value="DinB-like"/>
</dbReference>
<evidence type="ECO:0000313" key="3">
    <source>
        <dbReference type="Proteomes" id="UP000653797"/>
    </source>
</evidence>
<name>A0A927AZ44_9BACT</name>
<keyword evidence="3" id="KW-1185">Reference proteome</keyword>
<dbReference type="AlphaFoldDB" id="A0A927AZ44"/>
<sequence length="175" mass="20086">MENVRLTEEQLRLLPDCQSFVDVVNRLSEDQFTYKQADGKWSVADVMQHLYLSARPIARLMTGPREVLLQWGKSDASSRTYDTISSTYQQILQTTVKAPAVFTPRPEDMDVDKSTIVERFLSVYQDLLDALGNWTDRELDGYIIPHPALGKLTVREMIHFTSAHTQHHLRLLPKA</sequence>
<accession>A0A927AZ44</accession>
<evidence type="ECO:0000259" key="1">
    <source>
        <dbReference type="Pfam" id="PF12867"/>
    </source>
</evidence>
<protein>
    <submittedName>
        <fullName evidence="2">DinB family protein</fullName>
    </submittedName>
</protein>